<dbReference type="AlphaFoldDB" id="G4YYA3"/>
<reference evidence="1 2" key="1">
    <citation type="journal article" date="2006" name="Science">
        <title>Phytophthora genome sequences uncover evolutionary origins and mechanisms of pathogenesis.</title>
        <authorList>
            <person name="Tyler B.M."/>
            <person name="Tripathy S."/>
            <person name="Zhang X."/>
            <person name="Dehal P."/>
            <person name="Jiang R.H."/>
            <person name="Aerts A."/>
            <person name="Arredondo F.D."/>
            <person name="Baxter L."/>
            <person name="Bensasson D."/>
            <person name="Beynon J.L."/>
            <person name="Chapman J."/>
            <person name="Damasceno C.M."/>
            <person name="Dorrance A.E."/>
            <person name="Dou D."/>
            <person name="Dickerman A.W."/>
            <person name="Dubchak I.L."/>
            <person name="Garbelotto M."/>
            <person name="Gijzen M."/>
            <person name="Gordon S.G."/>
            <person name="Govers F."/>
            <person name="Grunwald N.J."/>
            <person name="Huang W."/>
            <person name="Ivors K.L."/>
            <person name="Jones R.W."/>
            <person name="Kamoun S."/>
            <person name="Krampis K."/>
            <person name="Lamour K.H."/>
            <person name="Lee M.K."/>
            <person name="McDonald W.H."/>
            <person name="Medina M."/>
            <person name="Meijer H.J."/>
            <person name="Nordberg E.K."/>
            <person name="Maclean D.J."/>
            <person name="Ospina-Giraldo M.D."/>
            <person name="Morris P.F."/>
            <person name="Phuntumart V."/>
            <person name="Putnam N.H."/>
            <person name="Rash S."/>
            <person name="Rose J.K."/>
            <person name="Sakihama Y."/>
            <person name="Salamov A.A."/>
            <person name="Savidor A."/>
            <person name="Scheuring C.F."/>
            <person name="Smith B.M."/>
            <person name="Sobral B.W."/>
            <person name="Terry A."/>
            <person name="Torto-Alalibo T.A."/>
            <person name="Win J."/>
            <person name="Xu Z."/>
            <person name="Zhang H."/>
            <person name="Grigoriev I.V."/>
            <person name="Rokhsar D.S."/>
            <person name="Boore J.L."/>
        </authorList>
    </citation>
    <scope>NUCLEOTIDE SEQUENCE [LARGE SCALE GENOMIC DNA]</scope>
    <source>
        <strain evidence="1 2">P6497</strain>
    </source>
</reference>
<accession>G4YYA3</accession>
<dbReference type="RefSeq" id="XP_009518542.1">
    <property type="nucleotide sequence ID" value="XM_009520247.1"/>
</dbReference>
<dbReference type="InParanoid" id="G4YYA3"/>
<dbReference type="KEGG" id="psoj:PHYSODRAFT_324483"/>
<protein>
    <submittedName>
        <fullName evidence="1">Uncharacterized protein</fullName>
    </submittedName>
</protein>
<keyword evidence="2" id="KW-1185">Reference proteome</keyword>
<dbReference type="GeneID" id="20645133"/>
<evidence type="ECO:0000313" key="1">
    <source>
        <dbReference type="EMBL" id="EGZ23254.1"/>
    </source>
</evidence>
<name>G4YYA3_PHYSP</name>
<organism evidence="1 2">
    <name type="scientific">Phytophthora sojae (strain P6497)</name>
    <name type="common">Soybean stem and root rot agent</name>
    <name type="synonym">Phytophthora megasperma f. sp. glycines</name>
    <dbReference type="NCBI Taxonomy" id="1094619"/>
    <lineage>
        <taxon>Eukaryota</taxon>
        <taxon>Sar</taxon>
        <taxon>Stramenopiles</taxon>
        <taxon>Oomycota</taxon>
        <taxon>Peronosporomycetes</taxon>
        <taxon>Peronosporales</taxon>
        <taxon>Peronosporaceae</taxon>
        <taxon>Phytophthora</taxon>
    </lineage>
</organism>
<dbReference type="EMBL" id="JH159152">
    <property type="protein sequence ID" value="EGZ23254.1"/>
    <property type="molecule type" value="Genomic_DNA"/>
</dbReference>
<evidence type="ECO:0000313" key="2">
    <source>
        <dbReference type="Proteomes" id="UP000002640"/>
    </source>
</evidence>
<gene>
    <name evidence="1" type="ORF">PHYSODRAFT_324483</name>
</gene>
<dbReference type="Proteomes" id="UP000002640">
    <property type="component" value="Unassembled WGS sequence"/>
</dbReference>
<proteinExistence type="predicted"/>
<sequence length="415" mass="45082">MECVIAAAAGDTLVAGDGQLAAVAGRLQAADPAVLADRQPALGGPGAGRLGPANVAEPGLVPVVVDREVDDDAAVLALGQLARAAQVQAQAVPQLHWARAHELVETQPHKQSPHAYHLHGGGRSWCQRCWGWDGRLGWDWGAVDGASRPRRPSSRLLCRTSSTLRGSIRFEAALLVVLLVALLGPARAQLGALVGCERRCSSCHHRPAAPRAHLCRGPRAHVALEWVRNARTGTPGMLKGRGDTVNDSLRKSGARVEKLVGRSRMGDKAPLRRYEGLLFIPMLLLVSESSVSGGDMLFYVCNEAGFELYLNHMRRLSLTALPSRRHKQQQRASLRSACGKSTSSLRSTFGNFGIMSSLSGSLSSESIKHFSYERERTSDWIDALYVTAQLTQSYERSVAAEREEKEMPRREIKEV</sequence>